<comment type="caution">
    <text evidence="1">The sequence shown here is derived from an EMBL/GenBank/DDBJ whole genome shotgun (WGS) entry which is preliminary data.</text>
</comment>
<evidence type="ECO:0000313" key="2">
    <source>
        <dbReference type="Proteomes" id="UP001498238"/>
    </source>
</evidence>
<accession>A0ABN0SSM8</accession>
<name>A0ABN0SSM8_9MICO</name>
<dbReference type="Proteomes" id="UP001498238">
    <property type="component" value="Unassembled WGS sequence"/>
</dbReference>
<sequence>MPTVKTQMSARPYSAPEFIVVIMSEAPTLASASTIPGPMSRSRPPKVTGAEVAPSLVVDVEVDIGGLRSFRLSGRATVGLKCD</sequence>
<proteinExistence type="predicted"/>
<keyword evidence="2" id="KW-1185">Reference proteome</keyword>
<protein>
    <submittedName>
        <fullName evidence="1">Uncharacterized protein</fullName>
    </submittedName>
</protein>
<organism evidence="1 2">
    <name type="scientific">Brevibacterium metallidurans</name>
    <dbReference type="NCBI Taxonomy" id="1482676"/>
    <lineage>
        <taxon>Bacteria</taxon>
        <taxon>Bacillati</taxon>
        <taxon>Actinomycetota</taxon>
        <taxon>Actinomycetes</taxon>
        <taxon>Micrococcales</taxon>
        <taxon>Brevibacteriaceae</taxon>
        <taxon>Brevibacterium</taxon>
    </lineage>
</organism>
<dbReference type="EMBL" id="BAAAAF010000030">
    <property type="protein sequence ID" value="GAA0037459.1"/>
    <property type="molecule type" value="Genomic_DNA"/>
</dbReference>
<gene>
    <name evidence="1" type="ORF">NCCP602_34210</name>
</gene>
<evidence type="ECO:0000313" key="1">
    <source>
        <dbReference type="EMBL" id="GAA0037459.1"/>
    </source>
</evidence>
<reference evidence="1 2" key="1">
    <citation type="submission" date="2024-01" db="EMBL/GenBank/DDBJ databases">
        <title>Characterization of antibiotic resistant novel bacterial strains and their environmental applications.</title>
        <authorList>
            <person name="Manzoor S."/>
            <person name="Abbas S."/>
            <person name="Arshad M."/>
            <person name="Ahmed I."/>
        </authorList>
    </citation>
    <scope>NUCLEOTIDE SEQUENCE [LARGE SCALE GENOMIC DNA]</scope>
    <source>
        <strain evidence="1 2">NCCP-602</strain>
    </source>
</reference>